<comment type="similarity">
    <text evidence="1">Belongs to the peptidase S28 family.</text>
</comment>
<dbReference type="FunFam" id="3.40.50.1820:FF:000368">
    <property type="entry name" value="Unplaced genomic scaffold supercont2.8, whole genome shotgun sequence"/>
    <property type="match status" value="1"/>
</dbReference>
<reference evidence="7" key="1">
    <citation type="journal article" date="2017" name="Genome Biol. Evol.">
        <title>The complete genome sequence of the phytopathogenic fungus Sclerotinia sclerotiorum reveals insights into the genome architecture of broad host range pathogens.</title>
        <authorList>
            <person name="Derbyshire M."/>
            <person name="Denton-Giles M."/>
            <person name="Hegedus D."/>
            <person name="Seifbarghy S."/>
            <person name="Rollins J."/>
            <person name="van Kan J."/>
            <person name="Seidl M.F."/>
            <person name="Faino L."/>
            <person name="Mbengue M."/>
            <person name="Navaud O."/>
            <person name="Raffaele S."/>
            <person name="Hammond-Kosack K."/>
            <person name="Heard S."/>
            <person name="Oliver R."/>
        </authorList>
    </citation>
    <scope>NUCLEOTIDE SEQUENCE [LARGE SCALE GENOMIC DNA]</scope>
    <source>
        <strain evidence="7">ATCC 18683 / 1980 / Ss-1</strain>
    </source>
</reference>
<dbReference type="AlphaFoldDB" id="A0A1D9QJX4"/>
<accession>A0A1D9QJX4</accession>
<evidence type="ECO:0000256" key="1">
    <source>
        <dbReference type="ARBA" id="ARBA00011079"/>
    </source>
</evidence>
<dbReference type="FunFam" id="3.40.50.1820:FF:000251">
    <property type="entry name" value="Extracelular serine carboxypeptidase, putative"/>
    <property type="match status" value="1"/>
</dbReference>
<keyword evidence="3" id="KW-0732">Signal</keyword>
<sequence length="613" mass="69742">MGFGGKSQVRLYIPSQSSWFLPYWKFDDLSGFYINKSSSITNLPKSISSNMVSKIYTGCAILAFFQCAFSHQLYPDGFGGKISRTTIPRRELALSKRDNIDPSLLYPTYNLSVPIDYFHNESRYEPHSNGTFPLRYWFDATYYKPGGPVIVLQSGETDATGRLPFLQNGLLHQLAVATNGIGVVLEHRYYGESIPTPDFSTKNLRFLTTEQALMDEVYFARNIVFPGLEDQNLTAPNVAYIGYGGSYAGAFNAFLRKLYPDTFWGTISSSGVVEAIYDYWTYFEPIRVFADQKCIKNTQLITNSMDNIVIGQENNTALIQELKTVWGLPNVTYSNDFMSVVMYGMWEWQSKNWDPAVEGTPYFDYYCGNVTSNKLLWPSLNTSTTEVQKLLTKGGYVSELSNLTIPYLNWIGWLTDYTSANFGDCSPSQDSCYSTHNLTYYAQDDSSQSWRLWPYQYCTEWGYLQNGASVPANQLPLLSRTIDLPYLSIICEASFNITTPPAVENINKHGGFNLSYPRLAYIDGEQDVWRPATPHASPFNTTAHNRTSSTSQPFILIEGAVHHWDENGVFPNDTTRDFPPKPIKQVQSQEVKFVKKWMEEWKRDCEKKGRELV</sequence>
<evidence type="ECO:0000313" key="7">
    <source>
        <dbReference type="Proteomes" id="UP000177798"/>
    </source>
</evidence>
<evidence type="ECO:0008006" key="8">
    <source>
        <dbReference type="Google" id="ProtNLM"/>
    </source>
</evidence>
<dbReference type="InterPro" id="IPR029058">
    <property type="entry name" value="AB_hydrolase_fold"/>
</dbReference>
<protein>
    <recommendedName>
        <fullName evidence="8">Serine carboxypeptidase S28</fullName>
    </recommendedName>
</protein>
<dbReference type="PANTHER" id="PTHR11010">
    <property type="entry name" value="PROTEASE S28 PRO-X CARBOXYPEPTIDASE-RELATED"/>
    <property type="match status" value="1"/>
</dbReference>
<evidence type="ECO:0000256" key="5">
    <source>
        <dbReference type="ARBA" id="ARBA00023180"/>
    </source>
</evidence>
<dbReference type="OrthoDB" id="1735038at2759"/>
<keyword evidence="4" id="KW-0378">Hydrolase</keyword>
<dbReference type="InterPro" id="IPR008758">
    <property type="entry name" value="Peptidase_S28"/>
</dbReference>
<keyword evidence="5" id="KW-0325">Glycoprotein</keyword>
<dbReference type="Gene3D" id="3.40.50.1820">
    <property type="entry name" value="alpha/beta hydrolase"/>
    <property type="match status" value="2"/>
</dbReference>
<dbReference type="GO" id="GO:0070008">
    <property type="term" value="F:serine-type exopeptidase activity"/>
    <property type="evidence" value="ECO:0007669"/>
    <property type="project" value="InterPro"/>
</dbReference>
<dbReference type="VEuPathDB" id="FungiDB:sscle_14g100060"/>
<evidence type="ECO:0000313" key="6">
    <source>
        <dbReference type="EMBL" id="APA15236.1"/>
    </source>
</evidence>
<keyword evidence="2" id="KW-0645">Protease</keyword>
<evidence type="ECO:0000256" key="4">
    <source>
        <dbReference type="ARBA" id="ARBA00022801"/>
    </source>
</evidence>
<gene>
    <name evidence="6" type="ORF">sscle_14g100060</name>
</gene>
<dbReference type="Proteomes" id="UP000177798">
    <property type="component" value="Chromosome 14"/>
</dbReference>
<proteinExistence type="inferred from homology"/>
<evidence type="ECO:0000256" key="3">
    <source>
        <dbReference type="ARBA" id="ARBA00022729"/>
    </source>
</evidence>
<organism evidence="6 7">
    <name type="scientific">Sclerotinia sclerotiorum (strain ATCC 18683 / 1980 / Ss-1)</name>
    <name type="common">White mold</name>
    <name type="synonym">Whetzelinia sclerotiorum</name>
    <dbReference type="NCBI Taxonomy" id="665079"/>
    <lineage>
        <taxon>Eukaryota</taxon>
        <taxon>Fungi</taxon>
        <taxon>Dikarya</taxon>
        <taxon>Ascomycota</taxon>
        <taxon>Pezizomycotina</taxon>
        <taxon>Leotiomycetes</taxon>
        <taxon>Helotiales</taxon>
        <taxon>Sclerotiniaceae</taxon>
        <taxon>Sclerotinia</taxon>
    </lineage>
</organism>
<dbReference type="SUPFAM" id="SSF53474">
    <property type="entry name" value="alpha/beta-Hydrolases"/>
    <property type="match status" value="1"/>
</dbReference>
<dbReference type="Pfam" id="PF05577">
    <property type="entry name" value="Peptidase_S28"/>
    <property type="match status" value="2"/>
</dbReference>
<evidence type="ECO:0000256" key="2">
    <source>
        <dbReference type="ARBA" id="ARBA00022670"/>
    </source>
</evidence>
<dbReference type="PANTHER" id="PTHR11010:SF117">
    <property type="entry name" value="SERINE PROTEASE 16"/>
    <property type="match status" value="1"/>
</dbReference>
<dbReference type="GO" id="GO:0006508">
    <property type="term" value="P:proteolysis"/>
    <property type="evidence" value="ECO:0007669"/>
    <property type="project" value="UniProtKB-KW"/>
</dbReference>
<dbReference type="EMBL" id="CP017827">
    <property type="protein sequence ID" value="APA15236.1"/>
    <property type="molecule type" value="Genomic_DNA"/>
</dbReference>
<name>A0A1D9QJX4_SCLS1</name>